<dbReference type="EMBL" id="QLTK01000008">
    <property type="protein sequence ID" value="RAS31914.1"/>
    <property type="molecule type" value="Genomic_DNA"/>
</dbReference>
<reference evidence="1 2" key="1">
    <citation type="submission" date="2018-06" db="EMBL/GenBank/DDBJ databases">
        <title>Genomic Encyclopedia of Type Strains, Phase III (KMG-III): the genomes of soil and plant-associated and newly described type strains.</title>
        <authorList>
            <person name="Whitman W."/>
        </authorList>
    </citation>
    <scope>NUCLEOTIDE SEQUENCE [LARGE SCALE GENOMIC DNA]</scope>
    <source>
        <strain evidence="1 2">LMG 23644</strain>
    </source>
</reference>
<dbReference type="OrthoDB" id="9035463at2"/>
<gene>
    <name evidence="1" type="ORF">BX591_10819</name>
</gene>
<dbReference type="Proteomes" id="UP000248918">
    <property type="component" value="Unassembled WGS sequence"/>
</dbReference>
<protein>
    <submittedName>
        <fullName evidence="1">Uncharacterized protein</fullName>
    </submittedName>
</protein>
<sequence length="567" mass="63749">MLDQPVFSQYIDDTQSVDPLGTAPSVEALYRSIFPGINNAVEYIRVYSAICWMVRQIDIAAKKTRNPDIAAMSAAGLEKIQLLLTWYNITEEVGGLAGADRTWPQDNSRVTLNFESIPGTQTAKRLAVDPDYEVRDGGAHFLTAPQYRPSLVRGMRFLAEVPALPGTYRLTPAGEALADGYEEAIEHHERRDWLASVTQVTVRRDDMLQLGEMLDLREPSEGEIAAFVSQFYSEDGEGVTGAQWQNRWAGLTLALRAMEAEQPQAREAGWRGVPLDTVRFTMARGYSLAGTLLNLDEIEEVQGWWANLQLRQYLRLAMETLGRYVQFWIHDAVVNEHPRDIADCAQGLGARLEATLREECQDGTVGVLADQLLVLKGEHSTFFEASPYVKELRLEDMLTRLQAVCNFHPHTEEARLALREVYVALVYCAVEAENLLVNPYVEQEYANDRVPLTALRDVLAKYRDEAPATFLAHIVQFYVILLHFAVVQERTNDGRNRFFFILGDNGLERVTTKGEVGGVGLMQDRLYHAMLLLTQCGLVQRFDDNTYGLTKAGRKRLRGTERGAQAA</sequence>
<evidence type="ECO:0000313" key="1">
    <source>
        <dbReference type="EMBL" id="RAS31914.1"/>
    </source>
</evidence>
<accession>A0A329CJJ2</accession>
<evidence type="ECO:0000313" key="2">
    <source>
        <dbReference type="Proteomes" id="UP000248918"/>
    </source>
</evidence>
<dbReference type="RefSeq" id="WP_111932188.1">
    <property type="nucleotide sequence ID" value="NZ_CADFFP010000009.1"/>
</dbReference>
<organism evidence="1 2">
    <name type="scientific">Paraburkholderia bryophila</name>
    <dbReference type="NCBI Taxonomy" id="420952"/>
    <lineage>
        <taxon>Bacteria</taxon>
        <taxon>Pseudomonadati</taxon>
        <taxon>Pseudomonadota</taxon>
        <taxon>Betaproteobacteria</taxon>
        <taxon>Burkholderiales</taxon>
        <taxon>Burkholderiaceae</taxon>
        <taxon>Paraburkholderia</taxon>
    </lineage>
</organism>
<proteinExistence type="predicted"/>
<dbReference type="AlphaFoldDB" id="A0A329CJJ2"/>
<name>A0A329CJJ2_9BURK</name>
<comment type="caution">
    <text evidence="1">The sequence shown here is derived from an EMBL/GenBank/DDBJ whole genome shotgun (WGS) entry which is preliminary data.</text>
</comment>